<organism evidence="1 2">
    <name type="scientific">Arcanobacterium phocisimile</name>
    <dbReference type="NCBI Taxonomy" id="1302235"/>
    <lineage>
        <taxon>Bacteria</taxon>
        <taxon>Bacillati</taxon>
        <taxon>Actinomycetota</taxon>
        <taxon>Actinomycetes</taxon>
        <taxon>Actinomycetales</taxon>
        <taxon>Actinomycetaceae</taxon>
        <taxon>Arcanobacterium</taxon>
    </lineage>
</organism>
<dbReference type="RefSeq" id="WP_204425468.1">
    <property type="nucleotide sequence ID" value="NZ_CP070228.1"/>
</dbReference>
<keyword evidence="2" id="KW-1185">Reference proteome</keyword>
<accession>A0ABX7IJ23</accession>
<evidence type="ECO:0000313" key="1">
    <source>
        <dbReference type="EMBL" id="QRV02832.1"/>
    </source>
</evidence>
<sequence length="72" mass="7721">MTFSPASAVIVSQSGSSARHTTMNFGKASFLHEASWARNDAPSKRAPIDIELVAIILETQAENQGVYRAGKT</sequence>
<protein>
    <submittedName>
        <fullName evidence="1">Uncharacterized protein</fullName>
    </submittedName>
</protein>
<reference evidence="1 2" key="1">
    <citation type="submission" date="2021-02" db="EMBL/GenBank/DDBJ databases">
        <title>Complete Genome Sequence of Arcanobacterium phocisimile strain DSM 26142T from a harbour seal.</title>
        <authorList>
            <person name="Borowiak M."/>
            <person name="Alssahen M."/>
            <person name="Malorny B."/>
            <person name="Laemmler C."/>
            <person name="Siebert U."/>
            <person name="Ploetz M."/>
            <person name="Abdulmawjood A."/>
        </authorList>
    </citation>
    <scope>NUCLEOTIDE SEQUENCE [LARGE SCALE GENOMIC DNA]</scope>
    <source>
        <strain evidence="1 2">DSM 26142</strain>
    </source>
</reference>
<dbReference type="EMBL" id="CP070228">
    <property type="protein sequence ID" value="QRV02832.1"/>
    <property type="molecule type" value="Genomic_DNA"/>
</dbReference>
<dbReference type="Proteomes" id="UP000602653">
    <property type="component" value="Chromosome"/>
</dbReference>
<proteinExistence type="predicted"/>
<gene>
    <name evidence="1" type="ORF">JTE88_03665</name>
</gene>
<evidence type="ECO:0000313" key="2">
    <source>
        <dbReference type="Proteomes" id="UP000602653"/>
    </source>
</evidence>
<name>A0ABX7IJ23_9ACTO</name>